<evidence type="ECO:0000313" key="3">
    <source>
        <dbReference type="WBParaSite" id="TCNE_0001748201-mRNA-1"/>
    </source>
</evidence>
<accession>A0A183V9R1</accession>
<dbReference type="WBParaSite" id="TCNE_0001748201-mRNA-1">
    <property type="protein sequence ID" value="TCNE_0001748201-mRNA-1"/>
    <property type="gene ID" value="TCNE_0001748201"/>
</dbReference>
<dbReference type="Proteomes" id="UP000050794">
    <property type="component" value="Unassembled WGS sequence"/>
</dbReference>
<evidence type="ECO:0000313" key="2">
    <source>
        <dbReference type="Proteomes" id="UP000050794"/>
    </source>
</evidence>
<evidence type="ECO:0000313" key="1">
    <source>
        <dbReference type="EMBL" id="VDM48802.1"/>
    </source>
</evidence>
<proteinExistence type="predicted"/>
<reference evidence="3" key="1">
    <citation type="submission" date="2016-06" db="UniProtKB">
        <authorList>
            <consortium name="WormBaseParasite"/>
        </authorList>
    </citation>
    <scope>IDENTIFICATION</scope>
</reference>
<dbReference type="EMBL" id="UYWY01024485">
    <property type="protein sequence ID" value="VDM48802.1"/>
    <property type="molecule type" value="Genomic_DNA"/>
</dbReference>
<keyword evidence="2" id="KW-1185">Reference proteome</keyword>
<reference evidence="1 2" key="2">
    <citation type="submission" date="2018-11" db="EMBL/GenBank/DDBJ databases">
        <authorList>
            <consortium name="Pathogen Informatics"/>
        </authorList>
    </citation>
    <scope>NUCLEOTIDE SEQUENCE [LARGE SCALE GENOMIC DNA]</scope>
</reference>
<protein>
    <submittedName>
        <fullName evidence="3">DUF222 domain-containing protein</fullName>
    </submittedName>
</protein>
<name>A0A183V9R1_TOXCA</name>
<dbReference type="AlphaFoldDB" id="A0A183V9R1"/>
<sequence length="87" mass="9848">MSAELPSAESARVRLQRIAPLSRDGHLTYSVPHDRLVRWDHITLPSLTWRHDSNRSSTTETNVDQSGTMRRLLSALPITPIEPPTHL</sequence>
<organism evidence="2 3">
    <name type="scientific">Toxocara canis</name>
    <name type="common">Canine roundworm</name>
    <dbReference type="NCBI Taxonomy" id="6265"/>
    <lineage>
        <taxon>Eukaryota</taxon>
        <taxon>Metazoa</taxon>
        <taxon>Ecdysozoa</taxon>
        <taxon>Nematoda</taxon>
        <taxon>Chromadorea</taxon>
        <taxon>Rhabditida</taxon>
        <taxon>Spirurina</taxon>
        <taxon>Ascaridomorpha</taxon>
        <taxon>Ascaridoidea</taxon>
        <taxon>Toxocaridae</taxon>
        <taxon>Toxocara</taxon>
    </lineage>
</organism>
<gene>
    <name evidence="1" type="ORF">TCNE_LOCUS17481</name>
</gene>